<protein>
    <recommendedName>
        <fullName evidence="1">Nudix hydrolase domain-containing protein</fullName>
    </recommendedName>
</protein>
<accession>A0ABP4FF05</accession>
<dbReference type="Pfam" id="PF00293">
    <property type="entry name" value="NUDIX"/>
    <property type="match status" value="1"/>
</dbReference>
<dbReference type="PROSITE" id="PS51462">
    <property type="entry name" value="NUDIX"/>
    <property type="match status" value="1"/>
</dbReference>
<feature type="domain" description="Nudix hydrolase" evidence="1">
    <location>
        <begin position="9"/>
        <end position="167"/>
    </location>
</feature>
<evidence type="ECO:0000313" key="3">
    <source>
        <dbReference type="Proteomes" id="UP001499979"/>
    </source>
</evidence>
<keyword evidence="3" id="KW-1185">Reference proteome</keyword>
<dbReference type="EMBL" id="BAAAJE010000043">
    <property type="protein sequence ID" value="GAA1167027.1"/>
    <property type="molecule type" value="Genomic_DNA"/>
</dbReference>
<dbReference type="Gene3D" id="3.90.79.10">
    <property type="entry name" value="Nucleoside Triphosphate Pyrophosphohydrolase"/>
    <property type="match status" value="1"/>
</dbReference>
<dbReference type="RefSeq" id="WP_343911446.1">
    <property type="nucleotide sequence ID" value="NZ_BAAAJE010000043.1"/>
</dbReference>
<evidence type="ECO:0000313" key="2">
    <source>
        <dbReference type="EMBL" id="GAA1167027.1"/>
    </source>
</evidence>
<comment type="caution">
    <text evidence="2">The sequence shown here is derived from an EMBL/GenBank/DDBJ whole genome shotgun (WGS) entry which is preliminary data.</text>
</comment>
<reference evidence="3" key="1">
    <citation type="journal article" date="2019" name="Int. J. Syst. Evol. Microbiol.">
        <title>The Global Catalogue of Microorganisms (GCM) 10K type strain sequencing project: providing services to taxonomists for standard genome sequencing and annotation.</title>
        <authorList>
            <consortium name="The Broad Institute Genomics Platform"/>
            <consortium name="The Broad Institute Genome Sequencing Center for Infectious Disease"/>
            <person name="Wu L."/>
            <person name="Ma J."/>
        </authorList>
    </citation>
    <scope>NUCLEOTIDE SEQUENCE [LARGE SCALE GENOMIC DNA]</scope>
    <source>
        <strain evidence="3">JCM 11813</strain>
    </source>
</reference>
<organism evidence="2 3">
    <name type="scientific">Nocardioides aquiterrae</name>
    <dbReference type="NCBI Taxonomy" id="203799"/>
    <lineage>
        <taxon>Bacteria</taxon>
        <taxon>Bacillati</taxon>
        <taxon>Actinomycetota</taxon>
        <taxon>Actinomycetes</taxon>
        <taxon>Propionibacteriales</taxon>
        <taxon>Nocardioidaceae</taxon>
        <taxon>Nocardioides</taxon>
    </lineage>
</organism>
<gene>
    <name evidence="2" type="ORF">GCM10009606_50040</name>
</gene>
<evidence type="ECO:0000259" key="1">
    <source>
        <dbReference type="PROSITE" id="PS51462"/>
    </source>
</evidence>
<dbReference type="CDD" id="cd03424">
    <property type="entry name" value="NUDIX_ADPRase_Nudt5_UGPPase_Nudt14"/>
    <property type="match status" value="1"/>
</dbReference>
<name>A0ABP4FF05_9ACTN</name>
<proteinExistence type="predicted"/>
<dbReference type="SUPFAM" id="SSF55811">
    <property type="entry name" value="Nudix"/>
    <property type="match status" value="1"/>
</dbReference>
<dbReference type="InterPro" id="IPR015797">
    <property type="entry name" value="NUDIX_hydrolase-like_dom_sf"/>
</dbReference>
<dbReference type="InterPro" id="IPR000086">
    <property type="entry name" value="NUDIX_hydrolase_dom"/>
</dbReference>
<sequence length="180" mass="19987">MRKIERVEERVAYRNEFVTVFDDKVLFPSGRSGTYLRIEASGGHPGVVLVPIHNDRLGLVFNFRYPIARFQWAFARGFSIDGDVETSAHTELFEELGATASSFELLGHVTPDSGLQSSRVAVLLAHVAVVSAPTDRDEVAATQWVTLDEMLTLVDEGEIEDAFTLSALMIYLRRRGQVAS</sequence>
<dbReference type="Proteomes" id="UP001499979">
    <property type="component" value="Unassembled WGS sequence"/>
</dbReference>